<evidence type="ECO:0000256" key="6">
    <source>
        <dbReference type="ARBA" id="ARBA00022723"/>
    </source>
</evidence>
<dbReference type="Gene3D" id="1.20.1220.12">
    <property type="entry name" value="Malate synthase, domain III"/>
    <property type="match status" value="1"/>
</dbReference>
<evidence type="ECO:0000259" key="17">
    <source>
        <dbReference type="Pfam" id="PF20659"/>
    </source>
</evidence>
<feature type="binding site" evidence="10">
    <location>
        <position position="459"/>
    </location>
    <ligand>
        <name>Mg(2+)</name>
        <dbReference type="ChEBI" id="CHEBI:18420"/>
    </ligand>
</feature>
<dbReference type="Gene3D" id="3.20.20.360">
    <property type="entry name" value="Malate synthase, domain 3"/>
    <property type="match status" value="2"/>
</dbReference>
<feature type="binding site" evidence="10">
    <location>
        <position position="275"/>
    </location>
    <ligand>
        <name>acetyl-CoA</name>
        <dbReference type="ChEBI" id="CHEBI:57288"/>
    </ligand>
</feature>
<evidence type="ECO:0000259" key="16">
    <source>
        <dbReference type="Pfam" id="PF20658"/>
    </source>
</evidence>
<dbReference type="SUPFAM" id="SSF51645">
    <property type="entry name" value="Malate synthase G"/>
    <property type="match status" value="1"/>
</dbReference>
<dbReference type="Pfam" id="PF01274">
    <property type="entry name" value="MS_TIM-barrel"/>
    <property type="match status" value="1"/>
</dbReference>
<feature type="binding site" evidence="10">
    <location>
        <begin position="456"/>
        <end position="459"/>
    </location>
    <ligand>
        <name>glyoxylate</name>
        <dbReference type="ChEBI" id="CHEBI:36655"/>
    </ligand>
</feature>
<keyword evidence="7 10" id="KW-0460">Magnesium</keyword>
<dbReference type="EC" id="2.3.3.9" evidence="10 11"/>
<evidence type="ECO:0000259" key="15">
    <source>
        <dbReference type="Pfam" id="PF20656"/>
    </source>
</evidence>
<feature type="binding site" evidence="10">
    <location>
        <position position="117"/>
    </location>
    <ligand>
        <name>acetyl-CoA</name>
        <dbReference type="ChEBI" id="CHEBI:57288"/>
    </ligand>
</feature>
<keyword evidence="4 10" id="KW-0816">Tricarboxylic acid cycle</keyword>
<evidence type="ECO:0000256" key="2">
    <source>
        <dbReference type="ARBA" id="ARBA00022435"/>
    </source>
</evidence>
<dbReference type="InterPro" id="IPR044856">
    <property type="entry name" value="Malate_synth_C_sf"/>
</dbReference>
<keyword evidence="2 10" id="KW-0329">Glyoxylate bypass</keyword>
<keyword evidence="19" id="KW-1185">Reference proteome</keyword>
<comment type="caution">
    <text evidence="18">The sequence shown here is derived from an EMBL/GenBank/DDBJ whole genome shotgun (WGS) entry which is preliminary data.</text>
</comment>
<feature type="binding site" evidence="10">
    <location>
        <position position="312"/>
    </location>
    <ligand>
        <name>acetyl-CoA</name>
        <dbReference type="ChEBI" id="CHEBI:57288"/>
    </ligand>
</feature>
<feature type="binding site" evidence="10">
    <location>
        <position position="431"/>
    </location>
    <ligand>
        <name>glyoxylate</name>
        <dbReference type="ChEBI" id="CHEBI:36655"/>
    </ligand>
</feature>
<feature type="active site" description="Proton acceptor" evidence="10">
    <location>
        <position position="339"/>
    </location>
</feature>
<comment type="function">
    <text evidence="10">Involved in the glycolate utilization. Catalyzes the condensation and subsequent hydrolysis of acetyl-coenzyme A (acetyl-CoA) and glyoxylate to form malate and CoA.</text>
</comment>
<dbReference type="HAMAP" id="MF_00641">
    <property type="entry name" value="Malate_synth_G"/>
    <property type="match status" value="1"/>
</dbReference>
<feature type="binding site" evidence="10">
    <location>
        <begin position="124"/>
        <end position="125"/>
    </location>
    <ligand>
        <name>acetyl-CoA</name>
        <dbReference type="ChEBI" id="CHEBI:57288"/>
    </ligand>
</feature>
<organism evidence="18 19">
    <name type="scientific">Metabacillus fastidiosus</name>
    <dbReference type="NCBI Taxonomy" id="1458"/>
    <lineage>
        <taxon>Bacteria</taxon>
        <taxon>Bacillati</taxon>
        <taxon>Bacillota</taxon>
        <taxon>Bacilli</taxon>
        <taxon>Bacillales</taxon>
        <taxon>Bacillaceae</taxon>
        <taxon>Metabacillus</taxon>
    </lineage>
</organism>
<keyword evidence="8 10" id="KW-0558">Oxidation</keyword>
<dbReference type="EMBL" id="JARTFS010000016">
    <property type="protein sequence ID" value="MED4403477.1"/>
    <property type="molecule type" value="Genomic_DNA"/>
</dbReference>
<evidence type="ECO:0000259" key="14">
    <source>
        <dbReference type="Pfam" id="PF01274"/>
    </source>
</evidence>
<evidence type="ECO:0000256" key="3">
    <source>
        <dbReference type="ARBA" id="ARBA00022490"/>
    </source>
</evidence>
<sequence>MTNYVKTGSLQVAEVLYNFVNTQVIPESGVTVEDYWANFEKLIDELAPENKALLEKRDELQKKIDDWHREHKGNFEFSEYKSFLESIGYLEPEVEDFKVTTSKVDEVITSQAGPQLVVPVDNARYALNAANARWGSLYNALYGTDAISEEDGAEQGKGYNEKRGAKVIEFAKNFLDQAVPLANGSHKDAVKYSVVDGKLAVELNNGETTGLKQAEKFVGFNGSEENPSAVLIKDNGSHFELQFDENHNIGKTDNAHMKDILIEAALTAIMDFEDSIAAVDAEDKTHVYSNLLGLIKGDLAASFKKGDKTVTRTLNPDRVYNTPEGGELTLSGRSLLFIRNVGHLMTSNAILDRNGNEVPEGIMDGMVSALIAKHDVLKHGKFQNSTTGSIYIVKPKMHGSEEVAFANKLFNRIEDYIGLERNTLKIGVMDEERRTSVNLKNCIHAVKERVVFINTGFLDRTGDEMHTSMEAGVFVRKGDMKSQTWLQAYEKNNVKNGLLTGLQNHAQIGKGMWAMPDLMKAMLEQKGAQLQAGANTAWVPSPTAAALHALHYHQTNVIDVQNALKSDTKDYRDEILQIPLAENPQWTAEEIKQELDNNCQGILGYVVRWVELGRGASKVPDINNIGLMEDRATLRISSQLLANWLHHGVCTEEQVMDSLKRMAKVVDEQNSDDPKYRPMAPNFDESNGFRAACELIFKGTEQPSGYTEPLLHSIRAEEKAKVAAARA</sequence>
<dbReference type="RefSeq" id="WP_066235409.1">
    <property type="nucleotide sequence ID" value="NZ_JARTFQ010000001.1"/>
</dbReference>
<feature type="binding site" evidence="10">
    <location>
        <position position="540"/>
    </location>
    <ligand>
        <name>acetyl-CoA</name>
        <dbReference type="ChEBI" id="CHEBI:57288"/>
    </ligand>
</feature>
<comment type="cofactor">
    <cofactor evidence="1 10">
        <name>Mg(2+)</name>
        <dbReference type="ChEBI" id="CHEBI:18420"/>
    </cofactor>
</comment>
<feature type="active site" description="Proton donor" evidence="10">
    <location>
        <position position="630"/>
    </location>
</feature>
<evidence type="ECO:0000256" key="4">
    <source>
        <dbReference type="ARBA" id="ARBA00022532"/>
    </source>
</evidence>
<dbReference type="Proteomes" id="UP001342826">
    <property type="component" value="Unassembled WGS sequence"/>
</dbReference>
<dbReference type="GeneID" id="301143176"/>
<dbReference type="InterPro" id="IPR011076">
    <property type="entry name" value="Malate_synth_sf"/>
</dbReference>
<evidence type="ECO:0000256" key="9">
    <source>
        <dbReference type="ARBA" id="ARBA00047918"/>
    </source>
</evidence>
<protein>
    <recommendedName>
        <fullName evidence="10 11">Malate synthase G</fullName>
        <ecNumber evidence="10 11">2.3.3.9</ecNumber>
    </recommendedName>
</protein>
<dbReference type="InterPro" id="IPR048355">
    <property type="entry name" value="MS_C"/>
</dbReference>
<evidence type="ECO:0000256" key="12">
    <source>
        <dbReference type="RuleBase" id="RU003572"/>
    </source>
</evidence>
<proteinExistence type="inferred from homology"/>
<feature type="domain" description="Malate synthase N-terminal" evidence="15">
    <location>
        <begin position="16"/>
        <end position="71"/>
    </location>
</feature>
<keyword evidence="18" id="KW-0012">Acyltransferase</keyword>
<evidence type="ECO:0000256" key="8">
    <source>
        <dbReference type="ARBA" id="ARBA00023097"/>
    </source>
</evidence>
<comment type="pathway">
    <text evidence="10 12">Carbohydrate metabolism; glyoxylate cycle; (S)-malate from isocitrate: step 2/2.</text>
</comment>
<keyword evidence="5 10" id="KW-0808">Transferase</keyword>
<dbReference type="InterPro" id="IPR048357">
    <property type="entry name" value="MSG_insertion"/>
</dbReference>
<keyword evidence="6 10" id="KW-0479">Metal-binding</keyword>
<evidence type="ECO:0000256" key="10">
    <source>
        <dbReference type="HAMAP-Rule" id="MF_00641"/>
    </source>
</evidence>
<dbReference type="PANTHER" id="PTHR42739:SF1">
    <property type="entry name" value="MALATE SYNTHASE G"/>
    <property type="match status" value="1"/>
</dbReference>
<dbReference type="InterPro" id="IPR048356">
    <property type="entry name" value="MS_N"/>
</dbReference>
<dbReference type="InterPro" id="IPR006253">
    <property type="entry name" value="Malate_synthG"/>
</dbReference>
<dbReference type="InterPro" id="IPR001465">
    <property type="entry name" value="Malate_synthase_TIM"/>
</dbReference>
<evidence type="ECO:0000313" key="19">
    <source>
        <dbReference type="Proteomes" id="UP001342826"/>
    </source>
</evidence>
<keyword evidence="3 10" id="KW-0963">Cytoplasm</keyword>
<feature type="binding site" evidence="10">
    <location>
        <position position="339"/>
    </location>
    <ligand>
        <name>glyoxylate</name>
        <dbReference type="ChEBI" id="CHEBI:36655"/>
    </ligand>
</feature>
<evidence type="ECO:0000256" key="1">
    <source>
        <dbReference type="ARBA" id="ARBA00001946"/>
    </source>
</evidence>
<name>A0ABU6P290_9BACI</name>
<dbReference type="NCBIfam" id="TIGR01345">
    <property type="entry name" value="malate_syn_G"/>
    <property type="match status" value="1"/>
</dbReference>
<dbReference type="Pfam" id="PF20656">
    <property type="entry name" value="MS_N"/>
    <property type="match status" value="1"/>
</dbReference>
<keyword evidence="13" id="KW-0175">Coiled coil</keyword>
<comment type="similarity">
    <text evidence="10 12">Belongs to the malate synthase family. GlcB subfamily.</text>
</comment>
<dbReference type="NCBIfam" id="NF002825">
    <property type="entry name" value="PRK02999.1"/>
    <property type="match status" value="1"/>
</dbReference>
<comment type="subunit">
    <text evidence="10">Monomer.</text>
</comment>
<feature type="domain" description="Malate synthase C-terminal" evidence="17">
    <location>
        <begin position="590"/>
        <end position="683"/>
    </location>
</feature>
<evidence type="ECO:0000256" key="7">
    <source>
        <dbReference type="ARBA" id="ARBA00022842"/>
    </source>
</evidence>
<evidence type="ECO:0000313" key="18">
    <source>
        <dbReference type="EMBL" id="MED4403477.1"/>
    </source>
</evidence>
<accession>A0ABU6P290</accession>
<evidence type="ECO:0000256" key="11">
    <source>
        <dbReference type="NCBIfam" id="TIGR01345"/>
    </source>
</evidence>
<comment type="catalytic activity">
    <reaction evidence="9 10 12">
        <text>glyoxylate + acetyl-CoA + H2O = (S)-malate + CoA + H(+)</text>
        <dbReference type="Rhea" id="RHEA:18181"/>
        <dbReference type="ChEBI" id="CHEBI:15377"/>
        <dbReference type="ChEBI" id="CHEBI:15378"/>
        <dbReference type="ChEBI" id="CHEBI:15589"/>
        <dbReference type="ChEBI" id="CHEBI:36655"/>
        <dbReference type="ChEBI" id="CHEBI:57287"/>
        <dbReference type="ChEBI" id="CHEBI:57288"/>
        <dbReference type="EC" id="2.3.3.9"/>
    </reaction>
</comment>
<dbReference type="GO" id="GO:0004474">
    <property type="term" value="F:malate synthase activity"/>
    <property type="evidence" value="ECO:0007669"/>
    <property type="project" value="UniProtKB-EC"/>
</dbReference>
<evidence type="ECO:0000256" key="5">
    <source>
        <dbReference type="ARBA" id="ARBA00022679"/>
    </source>
</evidence>
<reference evidence="18 19" key="1">
    <citation type="submission" date="2023-03" db="EMBL/GenBank/DDBJ databases">
        <title>Bacillus Genome Sequencing.</title>
        <authorList>
            <person name="Dunlap C."/>
        </authorList>
    </citation>
    <scope>NUCLEOTIDE SEQUENCE [LARGE SCALE GENOMIC DNA]</scope>
    <source>
        <strain evidence="18 19">NRS-1717</strain>
    </source>
</reference>
<feature type="binding site" evidence="10">
    <location>
        <position position="431"/>
    </location>
    <ligand>
        <name>Mg(2+)</name>
        <dbReference type="ChEBI" id="CHEBI:18420"/>
    </ligand>
</feature>
<gene>
    <name evidence="10" type="primary">glcB</name>
    <name evidence="18" type="ORF">P9271_19390</name>
</gene>
<feature type="domain" description="Malate synthase G alpha-beta insertion" evidence="16">
    <location>
        <begin position="159"/>
        <end position="233"/>
    </location>
</feature>
<dbReference type="Pfam" id="PF20658">
    <property type="entry name" value="MSG_insertion"/>
    <property type="match status" value="1"/>
</dbReference>
<comment type="caution">
    <text evidence="10">Lacks conserved residue(s) required for the propagation of feature annotation.</text>
</comment>
<dbReference type="InterPro" id="IPR046363">
    <property type="entry name" value="MS_N_TIM-barrel_dom"/>
</dbReference>
<dbReference type="Pfam" id="PF20659">
    <property type="entry name" value="MS_C"/>
    <property type="match status" value="1"/>
</dbReference>
<dbReference type="PANTHER" id="PTHR42739">
    <property type="entry name" value="MALATE SYNTHASE G"/>
    <property type="match status" value="1"/>
</dbReference>
<evidence type="ECO:0000256" key="13">
    <source>
        <dbReference type="SAM" id="Coils"/>
    </source>
</evidence>
<feature type="domain" description="Malate synthase TIM barrel" evidence="14">
    <location>
        <begin position="336"/>
        <end position="570"/>
    </location>
</feature>
<comment type="subcellular location">
    <subcellularLocation>
        <location evidence="10 12">Cytoplasm</location>
    </subcellularLocation>
</comment>
<feature type="coiled-coil region" evidence="13">
    <location>
        <begin position="43"/>
        <end position="70"/>
    </location>
</feature>